<keyword evidence="2" id="KW-0805">Transcription regulation</keyword>
<keyword evidence="3" id="KW-0238">DNA-binding</keyword>
<dbReference type="Proteomes" id="UP000002171">
    <property type="component" value="Unassembled WGS sequence"/>
</dbReference>
<proteinExistence type="inferred from homology"/>
<dbReference type="PANTHER" id="PTHR30537:SF74">
    <property type="entry name" value="HTH-TYPE TRANSCRIPTIONAL REGULATOR TRPI"/>
    <property type="match status" value="1"/>
</dbReference>
<dbReference type="Gene3D" id="3.40.190.10">
    <property type="entry name" value="Periplasmic binding protein-like II"/>
    <property type="match status" value="2"/>
</dbReference>
<dbReference type="PRINTS" id="PR00039">
    <property type="entry name" value="HTHLYSR"/>
</dbReference>
<gene>
    <name evidence="6" type="ORF">MED92_13286</name>
</gene>
<dbReference type="Pfam" id="PF03466">
    <property type="entry name" value="LysR_substrate"/>
    <property type="match status" value="1"/>
</dbReference>
<dbReference type="SUPFAM" id="SSF46785">
    <property type="entry name" value="Winged helix' DNA-binding domain"/>
    <property type="match status" value="1"/>
</dbReference>
<protein>
    <submittedName>
        <fullName evidence="6">Regulatory protein, LysR:LysR, substrate-binding</fullName>
    </submittedName>
</protein>
<evidence type="ECO:0000256" key="4">
    <source>
        <dbReference type="ARBA" id="ARBA00023163"/>
    </source>
</evidence>
<evidence type="ECO:0000256" key="2">
    <source>
        <dbReference type="ARBA" id="ARBA00023015"/>
    </source>
</evidence>
<dbReference type="CDD" id="cd08432">
    <property type="entry name" value="PBP2_GcdR_TrpI_HvrB_AmpR_like"/>
    <property type="match status" value="1"/>
</dbReference>
<dbReference type="GO" id="GO:0043565">
    <property type="term" value="F:sequence-specific DNA binding"/>
    <property type="evidence" value="ECO:0007669"/>
    <property type="project" value="TreeGrafter"/>
</dbReference>
<dbReference type="InterPro" id="IPR036388">
    <property type="entry name" value="WH-like_DNA-bd_sf"/>
</dbReference>
<dbReference type="PROSITE" id="PS50931">
    <property type="entry name" value="HTH_LYSR"/>
    <property type="match status" value="1"/>
</dbReference>
<comment type="caution">
    <text evidence="6">The sequence shown here is derived from an EMBL/GenBank/DDBJ whole genome shotgun (WGS) entry which is preliminary data.</text>
</comment>
<dbReference type="InterPro" id="IPR036390">
    <property type="entry name" value="WH_DNA-bd_sf"/>
</dbReference>
<dbReference type="PANTHER" id="PTHR30537">
    <property type="entry name" value="HTH-TYPE TRANSCRIPTIONAL REGULATOR"/>
    <property type="match status" value="1"/>
</dbReference>
<dbReference type="Pfam" id="PF00126">
    <property type="entry name" value="HTH_1"/>
    <property type="match status" value="1"/>
</dbReference>
<dbReference type="SUPFAM" id="SSF53850">
    <property type="entry name" value="Periplasmic binding protein-like II"/>
    <property type="match status" value="1"/>
</dbReference>
<dbReference type="Gene3D" id="1.10.10.10">
    <property type="entry name" value="Winged helix-like DNA-binding domain superfamily/Winged helix DNA-binding domain"/>
    <property type="match status" value="1"/>
</dbReference>
<dbReference type="OrthoDB" id="6787458at2"/>
<dbReference type="GO" id="GO:0006351">
    <property type="term" value="P:DNA-templated transcription"/>
    <property type="evidence" value="ECO:0007669"/>
    <property type="project" value="TreeGrafter"/>
</dbReference>
<evidence type="ECO:0000256" key="3">
    <source>
        <dbReference type="ARBA" id="ARBA00023125"/>
    </source>
</evidence>
<keyword evidence="7" id="KW-1185">Reference proteome</keyword>
<dbReference type="RefSeq" id="WP_007020223.1">
    <property type="nucleotide sequence ID" value="NZ_CH724125.1"/>
</dbReference>
<evidence type="ECO:0000256" key="1">
    <source>
        <dbReference type="ARBA" id="ARBA00009437"/>
    </source>
</evidence>
<reference evidence="6 7" key="1">
    <citation type="submission" date="2006-02" db="EMBL/GenBank/DDBJ databases">
        <authorList>
            <person name="Pinhassi J."/>
            <person name="Pedros-Alio C."/>
            <person name="Ferriera S."/>
            <person name="Johnson J."/>
            <person name="Kravitz S."/>
            <person name="Halpern A."/>
            <person name="Remington K."/>
            <person name="Beeson K."/>
            <person name="Tran B."/>
            <person name="Rogers Y.-H."/>
            <person name="Friedman R."/>
            <person name="Venter J.C."/>
        </authorList>
    </citation>
    <scope>NUCLEOTIDE SEQUENCE [LARGE SCALE GENOMIC DNA]</scope>
    <source>
        <strain evidence="6 7">MED92</strain>
    </source>
</reference>
<dbReference type="InterPro" id="IPR058163">
    <property type="entry name" value="LysR-type_TF_proteobact-type"/>
</dbReference>
<sequence>MHKTIPPLRALVAFEASVRHGSFKQAAVELNITPGAVSQQVIKLESWLGYPLFIRQVRKLKVTEQGMSYFSLIAPALEQISAASKTYRQQQENRVAISLTQALASKWLGPRLADFVSKHPDIEVHINASNSPVDFYTDQIDLAIRHFNGIDPQLEIQLAFEDEMRLFCSPDYQRQHKLFSMDTLLHTTLIVTTLQPFWEQWLDRFTTINAEQRNRISRLHFDQALLSIDAARRGQGVVLTNALLVQEELKHGELIEPFANSLPLEKHYYLVHPKQQPLNTAACTFKAWLLEQFSA</sequence>
<name>A0A7U8GT02_NEPCE</name>
<evidence type="ECO:0000313" key="6">
    <source>
        <dbReference type="EMBL" id="EAR61630.1"/>
    </source>
</evidence>
<feature type="domain" description="HTH lysR-type" evidence="5">
    <location>
        <begin position="6"/>
        <end position="63"/>
    </location>
</feature>
<keyword evidence="4" id="KW-0804">Transcription</keyword>
<dbReference type="GO" id="GO:0003700">
    <property type="term" value="F:DNA-binding transcription factor activity"/>
    <property type="evidence" value="ECO:0007669"/>
    <property type="project" value="InterPro"/>
</dbReference>
<comment type="similarity">
    <text evidence="1">Belongs to the LysR transcriptional regulatory family.</text>
</comment>
<dbReference type="EMBL" id="AAOW01000007">
    <property type="protein sequence ID" value="EAR61630.1"/>
    <property type="molecule type" value="Genomic_DNA"/>
</dbReference>
<dbReference type="InterPro" id="IPR000847">
    <property type="entry name" value="LysR_HTH_N"/>
</dbReference>
<dbReference type="AlphaFoldDB" id="A0A7U8GT02"/>
<evidence type="ECO:0000313" key="7">
    <source>
        <dbReference type="Proteomes" id="UP000002171"/>
    </source>
</evidence>
<organism evidence="6 7">
    <name type="scientific">Neptuniibacter caesariensis</name>
    <dbReference type="NCBI Taxonomy" id="207954"/>
    <lineage>
        <taxon>Bacteria</taxon>
        <taxon>Pseudomonadati</taxon>
        <taxon>Pseudomonadota</taxon>
        <taxon>Gammaproteobacteria</taxon>
        <taxon>Oceanospirillales</taxon>
        <taxon>Oceanospirillaceae</taxon>
        <taxon>Neptuniibacter</taxon>
    </lineage>
</organism>
<accession>A0A7U8GT02</accession>
<dbReference type="InterPro" id="IPR005119">
    <property type="entry name" value="LysR_subst-bd"/>
</dbReference>
<evidence type="ECO:0000259" key="5">
    <source>
        <dbReference type="PROSITE" id="PS50931"/>
    </source>
</evidence>